<evidence type="ECO:0000256" key="1">
    <source>
        <dbReference type="SAM" id="SignalP"/>
    </source>
</evidence>
<gene>
    <name evidence="2" type="ORF">URODEC1_LOCUS107691</name>
</gene>
<keyword evidence="3" id="KW-1185">Reference proteome</keyword>
<proteinExistence type="predicted"/>
<sequence>MSRYLRRAALAAAAAAALSAAAMRSASDDPTAGRLSPPPAYCAAPGHLGLARAHPSLAALLTPESFLLDAAHALAAAALRSGPVVSAEAVRQFRRDGRLEAAIAADGPEEAPRWRLAVALHDAEEGRFDDALGGLARLAAERPSDARPRLAAAGICYLAGLPEEGSRWVSGIPAAARREHKRCLRSAVVAAALGGAPRSADGFEGLVGWAVFEVADMALGARFIDGDINFLKRRFLRAVLWRSLFADGYKDYHRAMVAGAPSSKE</sequence>
<dbReference type="AlphaFoldDB" id="A0ABC9FQ86"/>
<organism evidence="2 3">
    <name type="scientific">Urochloa decumbens</name>
    <dbReference type="NCBI Taxonomy" id="240449"/>
    <lineage>
        <taxon>Eukaryota</taxon>
        <taxon>Viridiplantae</taxon>
        <taxon>Streptophyta</taxon>
        <taxon>Embryophyta</taxon>
        <taxon>Tracheophyta</taxon>
        <taxon>Spermatophyta</taxon>
        <taxon>Magnoliopsida</taxon>
        <taxon>Liliopsida</taxon>
        <taxon>Poales</taxon>
        <taxon>Poaceae</taxon>
        <taxon>PACMAD clade</taxon>
        <taxon>Panicoideae</taxon>
        <taxon>Panicodae</taxon>
        <taxon>Paniceae</taxon>
        <taxon>Melinidinae</taxon>
        <taxon>Urochloa</taxon>
    </lineage>
</organism>
<dbReference type="Proteomes" id="UP001497457">
    <property type="component" value="Chromosome 7b"/>
</dbReference>
<accession>A0ABC9FQ86</accession>
<evidence type="ECO:0000313" key="3">
    <source>
        <dbReference type="Proteomes" id="UP001497457"/>
    </source>
</evidence>
<reference evidence="3" key="1">
    <citation type="submission" date="2024-06" db="EMBL/GenBank/DDBJ databases">
        <authorList>
            <person name="Ryan C."/>
        </authorList>
    </citation>
    <scope>NUCLEOTIDE SEQUENCE [LARGE SCALE GENOMIC DNA]</scope>
</reference>
<evidence type="ECO:0000313" key="2">
    <source>
        <dbReference type="EMBL" id="CAL5079579.1"/>
    </source>
</evidence>
<name>A0ABC9FQ86_9POAL</name>
<keyword evidence="1" id="KW-0732">Signal</keyword>
<feature type="signal peptide" evidence="1">
    <location>
        <begin position="1"/>
        <end position="27"/>
    </location>
</feature>
<reference evidence="2 3" key="2">
    <citation type="submission" date="2024-10" db="EMBL/GenBank/DDBJ databases">
        <authorList>
            <person name="Ryan C."/>
        </authorList>
    </citation>
    <scope>NUCLEOTIDE SEQUENCE [LARGE SCALE GENOMIC DNA]</scope>
</reference>
<protein>
    <submittedName>
        <fullName evidence="2">Uncharacterized protein</fullName>
    </submittedName>
</protein>
<dbReference type="EMBL" id="OZ075117">
    <property type="protein sequence ID" value="CAL5079579.1"/>
    <property type="molecule type" value="Genomic_DNA"/>
</dbReference>
<feature type="chain" id="PRO_5044791957" evidence="1">
    <location>
        <begin position="28"/>
        <end position="265"/>
    </location>
</feature>